<organism evidence="9 10">
    <name type="scientific">Cohnella herbarum</name>
    <dbReference type="NCBI Taxonomy" id="2728023"/>
    <lineage>
        <taxon>Bacteria</taxon>
        <taxon>Bacillati</taxon>
        <taxon>Bacillota</taxon>
        <taxon>Bacilli</taxon>
        <taxon>Bacillales</taxon>
        <taxon>Paenibacillaceae</taxon>
        <taxon>Cohnella</taxon>
    </lineage>
</organism>
<dbReference type="GO" id="GO:0022857">
    <property type="term" value="F:transmembrane transporter activity"/>
    <property type="evidence" value="ECO:0007669"/>
    <property type="project" value="InterPro"/>
</dbReference>
<feature type="transmembrane region" description="Helical" evidence="8">
    <location>
        <begin position="57"/>
        <end position="78"/>
    </location>
</feature>
<dbReference type="SUPFAM" id="SSF103481">
    <property type="entry name" value="Multidrug resistance efflux transporter EmrE"/>
    <property type="match status" value="1"/>
</dbReference>
<proteinExistence type="inferred from homology"/>
<dbReference type="EMBL" id="CP051680">
    <property type="protein sequence ID" value="QJD85634.1"/>
    <property type="molecule type" value="Genomic_DNA"/>
</dbReference>
<comment type="subcellular location">
    <subcellularLocation>
        <location evidence="1 7">Cell membrane</location>
        <topology evidence="1 7">Multi-pass membrane protein</topology>
    </subcellularLocation>
</comment>
<keyword evidence="3" id="KW-1003">Cell membrane</keyword>
<comment type="similarity">
    <text evidence="7">Belongs to the drug/metabolite transporter (DMT) superfamily. Small multidrug resistance (SMR) (TC 2.A.7.1) family.</text>
</comment>
<dbReference type="PANTHER" id="PTHR30561">
    <property type="entry name" value="SMR FAMILY PROTON-DEPENDENT DRUG EFFLUX TRANSPORTER SUGE"/>
    <property type="match status" value="1"/>
</dbReference>
<dbReference type="AlphaFoldDB" id="A0A7Z2VMG7"/>
<evidence type="ECO:0000256" key="1">
    <source>
        <dbReference type="ARBA" id="ARBA00004651"/>
    </source>
</evidence>
<keyword evidence="6 8" id="KW-0472">Membrane</keyword>
<dbReference type="RefSeq" id="WP_169281894.1">
    <property type="nucleotide sequence ID" value="NZ_CP051680.1"/>
</dbReference>
<keyword evidence="4 7" id="KW-0812">Transmembrane</keyword>
<evidence type="ECO:0000256" key="5">
    <source>
        <dbReference type="ARBA" id="ARBA00022989"/>
    </source>
</evidence>
<dbReference type="Gene3D" id="1.10.3730.20">
    <property type="match status" value="1"/>
</dbReference>
<dbReference type="Pfam" id="PF00893">
    <property type="entry name" value="Multi_Drug_Res"/>
    <property type="match status" value="1"/>
</dbReference>
<evidence type="ECO:0000256" key="4">
    <source>
        <dbReference type="ARBA" id="ARBA00022692"/>
    </source>
</evidence>
<dbReference type="GO" id="GO:0005886">
    <property type="term" value="C:plasma membrane"/>
    <property type="evidence" value="ECO:0007669"/>
    <property type="project" value="UniProtKB-SubCell"/>
</dbReference>
<evidence type="ECO:0000313" key="9">
    <source>
        <dbReference type="EMBL" id="QJD85634.1"/>
    </source>
</evidence>
<gene>
    <name evidence="9" type="ORF">HH215_22245</name>
</gene>
<dbReference type="InterPro" id="IPR000390">
    <property type="entry name" value="Small_drug/metabolite_transptr"/>
</dbReference>
<accession>A0A7Z2VMG7</accession>
<keyword evidence="5 8" id="KW-1133">Transmembrane helix</keyword>
<dbReference type="PANTHER" id="PTHR30561:SF1">
    <property type="entry name" value="MULTIDRUG TRANSPORTER EMRE"/>
    <property type="match status" value="1"/>
</dbReference>
<reference evidence="9 10" key="1">
    <citation type="submission" date="2020-04" db="EMBL/GenBank/DDBJ databases">
        <title>Genome sequencing of novel species.</title>
        <authorList>
            <person name="Heo J."/>
            <person name="Kim S.-J."/>
            <person name="Kim J.-S."/>
            <person name="Hong S.-B."/>
            <person name="Kwon S.-W."/>
        </authorList>
    </citation>
    <scope>NUCLEOTIDE SEQUENCE [LARGE SCALE GENOMIC DNA]</scope>
    <source>
        <strain evidence="9 10">MFER-1</strain>
    </source>
</reference>
<dbReference type="FunFam" id="1.10.3730.20:FF:000001">
    <property type="entry name" value="Quaternary ammonium compound resistance transporter SugE"/>
    <property type="match status" value="1"/>
</dbReference>
<dbReference type="InterPro" id="IPR037185">
    <property type="entry name" value="EmrE-like"/>
</dbReference>
<feature type="transmembrane region" description="Helical" evidence="8">
    <location>
        <begin position="84"/>
        <end position="102"/>
    </location>
</feature>
<evidence type="ECO:0000256" key="6">
    <source>
        <dbReference type="ARBA" id="ARBA00023136"/>
    </source>
</evidence>
<evidence type="ECO:0000256" key="8">
    <source>
        <dbReference type="SAM" id="Phobius"/>
    </source>
</evidence>
<dbReference type="InterPro" id="IPR045324">
    <property type="entry name" value="Small_multidrug_res"/>
</dbReference>
<sequence>MAWVYLLFAILLEIAGTVSLKLSQGFTKMIPSVLMVAFYLLAFFNLSLSLKQVPISVAYAIWSGLGTAAVAIIGYMYFQETMTPFKVVSICLIVLGVIGLNFGGGTHGPDQPGISN</sequence>
<evidence type="ECO:0000256" key="2">
    <source>
        <dbReference type="ARBA" id="ARBA00022448"/>
    </source>
</evidence>
<keyword evidence="10" id="KW-1185">Reference proteome</keyword>
<evidence type="ECO:0000313" key="10">
    <source>
        <dbReference type="Proteomes" id="UP000502248"/>
    </source>
</evidence>
<evidence type="ECO:0000256" key="3">
    <source>
        <dbReference type="ARBA" id="ARBA00022475"/>
    </source>
</evidence>
<dbReference type="KEGG" id="cheb:HH215_22245"/>
<name>A0A7Z2VMG7_9BACL</name>
<protein>
    <submittedName>
        <fullName evidence="9">Multidrug efflux SMR transporter</fullName>
    </submittedName>
</protein>
<dbReference type="Proteomes" id="UP000502248">
    <property type="component" value="Chromosome"/>
</dbReference>
<feature type="transmembrane region" description="Helical" evidence="8">
    <location>
        <begin position="29"/>
        <end position="50"/>
    </location>
</feature>
<keyword evidence="2" id="KW-0813">Transport</keyword>
<evidence type="ECO:0000256" key="7">
    <source>
        <dbReference type="RuleBase" id="RU003942"/>
    </source>
</evidence>